<dbReference type="PANTHER" id="PTHR45431:SF3">
    <property type="entry name" value="RHODANESE-LIKE DOMAIN-CONTAINING PROTEIN 15, CHLOROPLASTIC"/>
    <property type="match status" value="1"/>
</dbReference>
<dbReference type="Gene3D" id="3.40.250.10">
    <property type="entry name" value="Rhodanese-like domain"/>
    <property type="match status" value="1"/>
</dbReference>
<dbReference type="SUPFAM" id="SSF52821">
    <property type="entry name" value="Rhodanese/Cell cycle control phosphatase"/>
    <property type="match status" value="1"/>
</dbReference>
<dbReference type="PANTHER" id="PTHR45431">
    <property type="entry name" value="RHODANESE-LIKE DOMAIN-CONTAINING PROTEIN 15, CHLOROPLASTIC"/>
    <property type="match status" value="1"/>
</dbReference>
<evidence type="ECO:0000259" key="1">
    <source>
        <dbReference type="PROSITE" id="PS50206"/>
    </source>
</evidence>
<evidence type="ECO:0000313" key="2">
    <source>
        <dbReference type="EMBL" id="CAB4592484.1"/>
    </source>
</evidence>
<dbReference type="CDD" id="cd00158">
    <property type="entry name" value="RHOD"/>
    <property type="match status" value="1"/>
</dbReference>
<dbReference type="PROSITE" id="PS00380">
    <property type="entry name" value="RHODANESE_1"/>
    <property type="match status" value="1"/>
</dbReference>
<dbReference type="EMBL" id="CAEZUL010000014">
    <property type="protein sequence ID" value="CAB4592484.1"/>
    <property type="molecule type" value="Genomic_DNA"/>
</dbReference>
<dbReference type="Pfam" id="PF00581">
    <property type="entry name" value="Rhodanese"/>
    <property type="match status" value="1"/>
</dbReference>
<name>A0A6J6FZU7_9ZZZZ</name>
<dbReference type="InterPro" id="IPR001307">
    <property type="entry name" value="Thiosulphate_STrfase_CS"/>
</dbReference>
<dbReference type="InterPro" id="IPR036873">
    <property type="entry name" value="Rhodanese-like_dom_sf"/>
</dbReference>
<gene>
    <name evidence="2" type="ORF">UFOPK1808_00237</name>
</gene>
<dbReference type="InterPro" id="IPR052367">
    <property type="entry name" value="Thiosulfate_ST/Rhodanese-like"/>
</dbReference>
<protein>
    <submittedName>
        <fullName evidence="2">Unannotated protein</fullName>
    </submittedName>
</protein>
<feature type="domain" description="Rhodanese" evidence="1">
    <location>
        <begin position="13"/>
        <end position="104"/>
    </location>
</feature>
<accession>A0A6J6FZU7</accession>
<reference evidence="2" key="1">
    <citation type="submission" date="2020-05" db="EMBL/GenBank/DDBJ databases">
        <authorList>
            <person name="Chiriac C."/>
            <person name="Salcher M."/>
            <person name="Ghai R."/>
            <person name="Kavagutti S V."/>
        </authorList>
    </citation>
    <scope>NUCLEOTIDE SEQUENCE</scope>
</reference>
<dbReference type="AlphaFoldDB" id="A0A6J6FZU7"/>
<dbReference type="SMART" id="SM00450">
    <property type="entry name" value="RHOD"/>
    <property type="match status" value="1"/>
</dbReference>
<dbReference type="InterPro" id="IPR001763">
    <property type="entry name" value="Rhodanese-like_dom"/>
</dbReference>
<sequence length="109" mass="11494">MTIAEISVGDLAGHPAPVVVDVREVDEYLSGHVPGAINIPLSTLVGRENEFAVTGKIYVICQAGGRSMRACDHLSQVDHLNDVEFINVAGGTGAWILEGNKVVTGDQPN</sequence>
<proteinExistence type="predicted"/>
<organism evidence="2">
    <name type="scientific">freshwater metagenome</name>
    <dbReference type="NCBI Taxonomy" id="449393"/>
    <lineage>
        <taxon>unclassified sequences</taxon>
        <taxon>metagenomes</taxon>
        <taxon>ecological metagenomes</taxon>
    </lineage>
</organism>
<dbReference type="GO" id="GO:0004792">
    <property type="term" value="F:thiosulfate-cyanide sulfurtransferase activity"/>
    <property type="evidence" value="ECO:0007669"/>
    <property type="project" value="InterPro"/>
</dbReference>
<dbReference type="PROSITE" id="PS50206">
    <property type="entry name" value="RHODANESE_3"/>
    <property type="match status" value="1"/>
</dbReference>